<accession>A0AA36ULZ4</accession>
<dbReference type="PANTHER" id="PTHR30372">
    <property type="entry name" value="LIPID-A-DISACCHARIDE SYNTHASE"/>
    <property type="match status" value="1"/>
</dbReference>
<dbReference type="GO" id="GO:0009245">
    <property type="term" value="P:lipid A biosynthetic process"/>
    <property type="evidence" value="ECO:0007669"/>
    <property type="project" value="UniProtKB-UniRule"/>
</dbReference>
<evidence type="ECO:0000313" key="13">
    <source>
        <dbReference type="EMBL" id="UNV84874.1"/>
    </source>
</evidence>
<organism evidence="12 14">
    <name type="scientific">Neisseria macacae ATCC 33926</name>
    <dbReference type="NCBI Taxonomy" id="997348"/>
    <lineage>
        <taxon>Bacteria</taxon>
        <taxon>Pseudomonadati</taxon>
        <taxon>Pseudomonadota</taxon>
        <taxon>Betaproteobacteria</taxon>
        <taxon>Neisseriales</taxon>
        <taxon>Neisseriaceae</taxon>
        <taxon>Neisseria</taxon>
    </lineage>
</organism>
<evidence type="ECO:0000256" key="11">
    <source>
        <dbReference type="HAMAP-Rule" id="MF_00392"/>
    </source>
</evidence>
<dbReference type="EMBL" id="CP094241">
    <property type="protein sequence ID" value="UNV84874.1"/>
    <property type="molecule type" value="Genomic_DNA"/>
</dbReference>
<dbReference type="GO" id="GO:0005543">
    <property type="term" value="F:phospholipid binding"/>
    <property type="evidence" value="ECO:0007669"/>
    <property type="project" value="TreeGrafter"/>
</dbReference>
<proteinExistence type="inferred from homology"/>
<keyword evidence="8 11" id="KW-0808">Transferase</keyword>
<reference evidence="13 15" key="2">
    <citation type="submission" date="2022-03" db="EMBL/GenBank/DDBJ databases">
        <title>Genome sequencing of Neisseria macacae.</title>
        <authorList>
            <person name="Baek M.-G."/>
        </authorList>
    </citation>
    <scope>NUCLEOTIDE SEQUENCE [LARGE SCALE GENOMIC DNA]</scope>
    <source>
        <strain evidence="13 15">ATCC 33926</strain>
    </source>
</reference>
<comment type="function">
    <text evidence="1 11">Condensation of UDP-2,3-diacylglucosamine and 2,3-diacylglucosamine-1-phosphate to form lipid A disaccharide, a precursor of lipid A, a phosphorylated glycolipid that anchors the lipopolysaccharide to the outer membrane of the cell.</text>
</comment>
<dbReference type="PANTHER" id="PTHR30372:SF4">
    <property type="entry name" value="LIPID-A-DISACCHARIDE SYNTHASE, MITOCHONDRIAL-RELATED"/>
    <property type="match status" value="1"/>
</dbReference>
<evidence type="ECO:0000256" key="6">
    <source>
        <dbReference type="ARBA" id="ARBA00022556"/>
    </source>
</evidence>
<evidence type="ECO:0000256" key="1">
    <source>
        <dbReference type="ARBA" id="ARBA00002056"/>
    </source>
</evidence>
<reference evidence="12 14" key="1">
    <citation type="submission" date="2011-05" db="EMBL/GenBank/DDBJ databases">
        <authorList>
            <person name="Muzny D."/>
            <person name="Qin X."/>
            <person name="Deng J."/>
            <person name="Jiang H."/>
            <person name="Liu Y."/>
            <person name="Qu J."/>
            <person name="Song X.-Z."/>
            <person name="Zhang L."/>
            <person name="Thornton R."/>
            <person name="Coyle M."/>
            <person name="Francisco L."/>
            <person name="Jackson L."/>
            <person name="Javaid M."/>
            <person name="Korchina V."/>
            <person name="Kovar C."/>
            <person name="Mata R."/>
            <person name="Mathew T."/>
            <person name="Ngo R."/>
            <person name="Nguyen L."/>
            <person name="Nguyen N."/>
            <person name="Okwuonu G."/>
            <person name="Ongeri F."/>
            <person name="Pham C."/>
            <person name="Simmons D."/>
            <person name="Wilczek-Boney K."/>
            <person name="Hale W."/>
            <person name="Jakkamsetti A."/>
            <person name="Pham P."/>
            <person name="Ruth R."/>
            <person name="San Lucas F."/>
            <person name="Warren J."/>
            <person name="Zhang J."/>
            <person name="Zhao Z."/>
            <person name="Zhou C."/>
            <person name="Zhu D."/>
            <person name="Lee S."/>
            <person name="Bess C."/>
            <person name="Blankenburg K."/>
            <person name="Forbes L."/>
            <person name="Fu Q."/>
            <person name="Gubbala S."/>
            <person name="Hirani K."/>
            <person name="Jayaseelan J.C."/>
            <person name="Lara F."/>
            <person name="Munidasa M."/>
            <person name="Palculict T."/>
            <person name="Patil S."/>
            <person name="Pu L.-L."/>
            <person name="Saada N."/>
            <person name="Tang L."/>
            <person name="Weissenberger G."/>
            <person name="Zhu Y."/>
            <person name="Hemphill L."/>
            <person name="Shang Y."/>
            <person name="Youmans B."/>
            <person name="Ayvaz T."/>
            <person name="Ross M."/>
            <person name="Santibanez J."/>
            <person name="Aqrawi P."/>
            <person name="Gross S."/>
            <person name="Joshi V."/>
            <person name="Fowler G."/>
            <person name="Nazareth L."/>
            <person name="Reid J."/>
            <person name="Worley K."/>
            <person name="Petrosino J."/>
            <person name="Highlander S."/>
            <person name="Gibbs R."/>
        </authorList>
    </citation>
    <scope>NUCLEOTIDE SEQUENCE [LARGE SCALE GENOMIC DNA]</scope>
    <source>
        <strain evidence="12 14">ATCC 33926</strain>
    </source>
</reference>
<comment type="catalytic activity">
    <reaction evidence="10 11">
        <text>a lipid X + a UDP-2-N,3-O-bis[(3R)-3-hydroxyacyl]-alpha-D-glucosamine = a lipid A disaccharide + UDP + H(+)</text>
        <dbReference type="Rhea" id="RHEA:67828"/>
        <dbReference type="ChEBI" id="CHEBI:15378"/>
        <dbReference type="ChEBI" id="CHEBI:58223"/>
        <dbReference type="ChEBI" id="CHEBI:137748"/>
        <dbReference type="ChEBI" id="CHEBI:176338"/>
        <dbReference type="ChEBI" id="CHEBI:176343"/>
        <dbReference type="EC" id="2.4.1.182"/>
    </reaction>
</comment>
<evidence type="ECO:0000256" key="3">
    <source>
        <dbReference type="ARBA" id="ARBA00012687"/>
    </source>
</evidence>
<evidence type="ECO:0000256" key="7">
    <source>
        <dbReference type="ARBA" id="ARBA00022676"/>
    </source>
</evidence>
<comment type="similarity">
    <text evidence="2 11">Belongs to the LpxB family.</text>
</comment>
<keyword evidence="6 11" id="KW-0441">Lipid A biosynthesis</keyword>
<keyword evidence="9 11" id="KW-0443">Lipid metabolism</keyword>
<dbReference type="Pfam" id="PF02684">
    <property type="entry name" value="LpxB"/>
    <property type="match status" value="1"/>
</dbReference>
<dbReference type="NCBIfam" id="TIGR00215">
    <property type="entry name" value="lpxB"/>
    <property type="match status" value="1"/>
</dbReference>
<comment type="pathway">
    <text evidence="11">Bacterial outer membrane biogenesis; LPS lipid A biosynthesis.</text>
</comment>
<dbReference type="SUPFAM" id="SSF53756">
    <property type="entry name" value="UDP-Glycosyltransferase/glycogen phosphorylase"/>
    <property type="match status" value="1"/>
</dbReference>
<evidence type="ECO:0000256" key="9">
    <source>
        <dbReference type="ARBA" id="ARBA00023098"/>
    </source>
</evidence>
<evidence type="ECO:0000313" key="15">
    <source>
        <dbReference type="Proteomes" id="UP000829455"/>
    </source>
</evidence>
<evidence type="ECO:0000313" key="12">
    <source>
        <dbReference type="EMBL" id="EGQ78599.1"/>
    </source>
</evidence>
<name>A0AA36ULZ4_9NEIS</name>
<dbReference type="Proteomes" id="UP000829455">
    <property type="component" value="Chromosome"/>
</dbReference>
<dbReference type="RefSeq" id="WP_003775859.1">
    <property type="nucleotide sequence ID" value="NZ_CP094241.1"/>
</dbReference>
<gene>
    <name evidence="11 12" type="primary">lpxB</name>
    <name evidence="12" type="ORF">HMPREF9418_0040</name>
    <name evidence="13" type="ORF">MON40_12870</name>
</gene>
<dbReference type="Proteomes" id="UP000004982">
    <property type="component" value="Unassembled WGS sequence"/>
</dbReference>
<keyword evidence="7 11" id="KW-0328">Glycosyltransferase</keyword>
<dbReference type="AlphaFoldDB" id="A0AA36ULZ4"/>
<sequence length="385" mass="42885">MTTSLTIAMSVAEASGDLLGAHLISAIKKRCPDARFIGIGGERMKAEGFESLYDQEKLAVRGFVEVVKRLPEILKIRKGLVNDLIRIKPDVFVGIDAPDFNLWVEEKLKKTGIPTVHYVSPSVWAWRRERVNKIVHQVNRVLCLFPMEPQLYLDAGGKAEFVGHPMAQTMPVDVDQSSARLQLGVAPSIPVFALMPGSRVSEIDYMAPVFFQTALLLLKRYPQAQFLMPVATQATRRRISKILTSDQFSDLPITLVDKQADTVCTAADVVLVTSGTATLEVALCKRPMVISYKISPLTYAYVKRKVKVPHVGLPNILLNKCAVPELLQHDATPEKLAEAMIYWYEHPAAVARLKQDFHELHLLLRKDTDTLVANAVLEEAGFFNS</sequence>
<evidence type="ECO:0000313" key="14">
    <source>
        <dbReference type="Proteomes" id="UP000004982"/>
    </source>
</evidence>
<dbReference type="EMBL" id="AFQE01000001">
    <property type="protein sequence ID" value="EGQ78599.1"/>
    <property type="molecule type" value="Genomic_DNA"/>
</dbReference>
<evidence type="ECO:0000256" key="2">
    <source>
        <dbReference type="ARBA" id="ARBA00007868"/>
    </source>
</evidence>
<evidence type="ECO:0000256" key="5">
    <source>
        <dbReference type="ARBA" id="ARBA00022516"/>
    </source>
</evidence>
<evidence type="ECO:0000256" key="4">
    <source>
        <dbReference type="ARBA" id="ARBA00020902"/>
    </source>
</evidence>
<evidence type="ECO:0000256" key="10">
    <source>
        <dbReference type="ARBA" id="ARBA00048975"/>
    </source>
</evidence>
<protein>
    <recommendedName>
        <fullName evidence="4 11">Lipid-A-disaccharide synthase</fullName>
        <ecNumber evidence="3 11">2.4.1.182</ecNumber>
    </recommendedName>
</protein>
<keyword evidence="15" id="KW-1185">Reference proteome</keyword>
<dbReference type="GO" id="GO:0008915">
    <property type="term" value="F:lipid-A-disaccharide synthase activity"/>
    <property type="evidence" value="ECO:0007669"/>
    <property type="project" value="UniProtKB-UniRule"/>
</dbReference>
<keyword evidence="5 11" id="KW-0444">Lipid biosynthesis</keyword>
<dbReference type="GO" id="GO:0016020">
    <property type="term" value="C:membrane"/>
    <property type="evidence" value="ECO:0007669"/>
    <property type="project" value="GOC"/>
</dbReference>
<dbReference type="HAMAP" id="MF_00392">
    <property type="entry name" value="LpxB"/>
    <property type="match status" value="1"/>
</dbReference>
<evidence type="ECO:0000256" key="8">
    <source>
        <dbReference type="ARBA" id="ARBA00022679"/>
    </source>
</evidence>
<dbReference type="EC" id="2.4.1.182" evidence="3 11"/>
<dbReference type="InterPro" id="IPR003835">
    <property type="entry name" value="Glyco_trans_19"/>
</dbReference>